<dbReference type="HAMAP" id="MF_00275">
    <property type="entry name" value="KdpA"/>
    <property type="match status" value="1"/>
</dbReference>
<feature type="transmembrane region" description="Helical" evidence="9">
    <location>
        <begin position="263"/>
        <end position="284"/>
    </location>
</feature>
<keyword evidence="8 9" id="KW-0472">Membrane</keyword>
<feature type="transmembrane region" description="Helical" evidence="9">
    <location>
        <begin position="498"/>
        <end position="522"/>
    </location>
</feature>
<comment type="subunit">
    <text evidence="9">The system is composed of three essential subunits: KdpA, KdpB and KdpC.</text>
</comment>
<feature type="transmembrane region" description="Helical" evidence="9">
    <location>
        <begin position="148"/>
        <end position="165"/>
    </location>
</feature>
<dbReference type="InterPro" id="IPR004623">
    <property type="entry name" value="KdpA"/>
</dbReference>
<proteinExistence type="inferred from homology"/>
<feature type="transmembrane region" description="Helical" evidence="9">
    <location>
        <begin position="434"/>
        <end position="454"/>
    </location>
</feature>
<evidence type="ECO:0000256" key="8">
    <source>
        <dbReference type="ARBA" id="ARBA00023136"/>
    </source>
</evidence>
<comment type="similarity">
    <text evidence="9">Belongs to the KdpA family.</text>
</comment>
<evidence type="ECO:0000256" key="6">
    <source>
        <dbReference type="ARBA" id="ARBA00022989"/>
    </source>
</evidence>
<keyword evidence="1 9" id="KW-0813">Transport</keyword>
<keyword evidence="11" id="KW-1185">Reference proteome</keyword>
<feature type="transmembrane region" description="Helical" evidence="9">
    <location>
        <begin position="185"/>
        <end position="204"/>
    </location>
</feature>
<keyword evidence="4 9" id="KW-0812">Transmembrane</keyword>
<feature type="transmembrane region" description="Helical" evidence="9">
    <location>
        <begin position="69"/>
        <end position="95"/>
    </location>
</feature>
<evidence type="ECO:0000256" key="7">
    <source>
        <dbReference type="ARBA" id="ARBA00023065"/>
    </source>
</evidence>
<evidence type="ECO:0000256" key="3">
    <source>
        <dbReference type="ARBA" id="ARBA00022538"/>
    </source>
</evidence>
<dbReference type="EMBL" id="CP016023">
    <property type="protein sequence ID" value="ANJ75838.1"/>
    <property type="molecule type" value="Genomic_DNA"/>
</dbReference>
<keyword evidence="6 9" id="KW-1133">Transmembrane helix</keyword>
<organism evidence="10 11">
    <name type="scientific">Ralstonia insidiosa</name>
    <dbReference type="NCBI Taxonomy" id="190721"/>
    <lineage>
        <taxon>Bacteria</taxon>
        <taxon>Pseudomonadati</taxon>
        <taxon>Pseudomonadota</taxon>
        <taxon>Betaproteobacteria</taxon>
        <taxon>Burkholderiales</taxon>
        <taxon>Burkholderiaceae</taxon>
        <taxon>Ralstonia</taxon>
    </lineage>
</organism>
<keyword evidence="7 9" id="KW-0406">Ion transport</keyword>
<evidence type="ECO:0000313" key="10">
    <source>
        <dbReference type="EMBL" id="ANJ75838.1"/>
    </source>
</evidence>
<comment type="function">
    <text evidence="9">Part of the high-affinity ATP-driven potassium transport (or Kdp) system, which catalyzes the hydrolysis of ATP coupled with the electrogenic transport of potassium into the cytoplasm. This subunit binds the extracellular potassium ions and delivers the ions to the membrane domain of KdpB through an intramembrane tunnel.</text>
</comment>
<dbReference type="PANTHER" id="PTHR30607">
    <property type="entry name" value="POTASSIUM-TRANSPORTING ATPASE A CHAIN"/>
    <property type="match status" value="1"/>
</dbReference>
<keyword evidence="5 9" id="KW-0630">Potassium</keyword>
<keyword evidence="2 9" id="KW-1003">Cell membrane</keyword>
<evidence type="ECO:0000313" key="11">
    <source>
        <dbReference type="Proteomes" id="UP000078572"/>
    </source>
</evidence>
<dbReference type="PANTHER" id="PTHR30607:SF2">
    <property type="entry name" value="POTASSIUM-TRANSPORTING ATPASE POTASSIUM-BINDING SUBUNIT"/>
    <property type="match status" value="1"/>
</dbReference>
<sequence length="578" mass="60661">MQAFIPPPHLLLYALFLGIVTLLVKPVGRYLVCVFNGQPTWLDRGLRPVERAIYRIAGVNPQQEMGWQAYATAFVLFSLLGTLFIYGLLLLQPLLQPGDPNYHPGPLGHLLAINTAVSFATTTTWQAYSGEAALSYLSQSLALTSQNFLAGAAGLAVGFAFIRGFGRSHSRTIGNFWVDVTRATLWVLLPISVMGALLLIALGVPQNWSPYTVARTLEGANQLLPQGPVATLEFIKNLGTNGGGYFGANGAHPYANPTGLTNFIGMLAIAVIPAAMTYAFGSVARRRAHGWMLYTVMAALFAVGLCVYDHAEQMGSPQLAAQGIDLRAGTDQAGGNMEGKETRFGIASSTLAAITTSNGATGSQNQSIDSNTPLGSAVLLVNMLLGEAIFGGLGTGLYSMVLTALSAVFVTGLMIGRTPEYLGKTVGPREVKLVGLYIVIGPVVILALTALAVVTSAGTAALSTNHGAHGFTTILFAYASCFVNNGQTFGGLSADAPFYHVTTLIAMLAGRFGLAIPALALAGRFANQGRRAISLGTLPTDGLMFAMALVGALFLIGVLSYLPALALGSIAEHLQMWS</sequence>
<dbReference type="Proteomes" id="UP000078572">
    <property type="component" value="Chromosome 2"/>
</dbReference>
<gene>
    <name evidence="9" type="primary">kdpA</name>
    <name evidence="10" type="ORF">A9Y76_25585</name>
</gene>
<keyword evidence="3 9" id="KW-0633">Potassium transport</keyword>
<feature type="transmembrane region" description="Helical" evidence="9">
    <location>
        <begin position="388"/>
        <end position="413"/>
    </location>
</feature>
<dbReference type="STRING" id="190721.ACS15_5565"/>
<evidence type="ECO:0000256" key="5">
    <source>
        <dbReference type="ARBA" id="ARBA00022958"/>
    </source>
</evidence>
<dbReference type="GO" id="GO:0008556">
    <property type="term" value="F:P-type potassium transmembrane transporter activity"/>
    <property type="evidence" value="ECO:0007669"/>
    <property type="project" value="InterPro"/>
</dbReference>
<dbReference type="NCBIfam" id="TIGR00680">
    <property type="entry name" value="kdpA"/>
    <property type="match status" value="1"/>
</dbReference>
<comment type="subcellular location">
    <subcellularLocation>
        <location evidence="9">Cell membrane</location>
        <topology evidence="9">Multi-pass membrane protein</topology>
    </subcellularLocation>
</comment>
<reference evidence="11" key="1">
    <citation type="submission" date="2016-06" db="EMBL/GenBank/DDBJ databases">
        <authorList>
            <person name="Xu Y."/>
            <person name="Nagy A."/>
            <person name="Yan X."/>
            <person name="Kim S.W."/>
            <person name="Haley B."/>
            <person name="Liu N.T."/>
            <person name="Nou X."/>
        </authorList>
    </citation>
    <scope>NUCLEOTIDE SEQUENCE [LARGE SCALE GENOMIC DNA]</scope>
    <source>
        <strain evidence="11">ATCC 49129</strain>
    </source>
</reference>
<accession>A0A192A668</accession>
<dbReference type="AlphaFoldDB" id="A0A192A668"/>
<dbReference type="GO" id="GO:0030955">
    <property type="term" value="F:potassium ion binding"/>
    <property type="evidence" value="ECO:0007669"/>
    <property type="project" value="UniProtKB-UniRule"/>
</dbReference>
<evidence type="ECO:0000256" key="4">
    <source>
        <dbReference type="ARBA" id="ARBA00022692"/>
    </source>
</evidence>
<evidence type="ECO:0000256" key="2">
    <source>
        <dbReference type="ARBA" id="ARBA00022475"/>
    </source>
</evidence>
<name>A0A192A668_9RALS</name>
<dbReference type="RefSeq" id="WP_064808694.1">
    <property type="nucleotide sequence ID" value="NZ_CP016023.1"/>
</dbReference>
<evidence type="ECO:0000256" key="1">
    <source>
        <dbReference type="ARBA" id="ARBA00022448"/>
    </source>
</evidence>
<evidence type="ECO:0000256" key="9">
    <source>
        <dbReference type="HAMAP-Rule" id="MF_00275"/>
    </source>
</evidence>
<dbReference type="GeneID" id="61529421"/>
<feature type="transmembrane region" description="Helical" evidence="9">
    <location>
        <begin position="291"/>
        <end position="311"/>
    </location>
</feature>
<dbReference type="Pfam" id="PF03814">
    <property type="entry name" value="KdpA"/>
    <property type="match status" value="1"/>
</dbReference>
<dbReference type="GO" id="GO:0005886">
    <property type="term" value="C:plasma membrane"/>
    <property type="evidence" value="ECO:0007669"/>
    <property type="project" value="UniProtKB-SubCell"/>
</dbReference>
<dbReference type="PIRSF" id="PIRSF001294">
    <property type="entry name" value="K_ATPaseA"/>
    <property type="match status" value="1"/>
</dbReference>
<protein>
    <recommendedName>
        <fullName evidence="9">Potassium-transporting ATPase potassium-binding subunit</fullName>
    </recommendedName>
    <alternativeName>
        <fullName evidence="9">ATP phosphohydrolase [potassium-transporting] A chain</fullName>
    </alternativeName>
    <alternativeName>
        <fullName evidence="9">Potassium-binding and translocating subunit A</fullName>
    </alternativeName>
    <alternativeName>
        <fullName evidence="9">Potassium-translocating ATPase A chain</fullName>
    </alternativeName>
</protein>
<feature type="transmembrane region" description="Helical" evidence="9">
    <location>
        <begin position="12"/>
        <end position="32"/>
    </location>
</feature>
<feature type="transmembrane region" description="Helical" evidence="9">
    <location>
        <begin position="543"/>
        <end position="571"/>
    </location>
</feature>